<name>A0A136JFU1_9PEZI</name>
<proteinExistence type="predicted"/>
<gene>
    <name evidence="2" type="ORF">Micbo1qcDRAFT_172302</name>
</gene>
<sequence>MQSQARENKVDRPRWVRSSRSQRTDQAPAPATMPVLIDAQPLKTCACEFSNAPGTVVDRWLRYRSSKCCSRWKKLWGSQEPVPTAPTAALCQTSSDYSRLFQLFARYAEDRGMTAVALVQPGNTSPKHQTKRRIDDKVWNKMLKPLVRNPSRGIRDPWPDGAGVISISTLVPRGSATGDLVLDTFLFEVGVLDEQYGAGGRMFDYKTDTLVLMYGIGLHVLTDIQQNPNIKERAEIIHTLETWHTLRCQLTGDDFKDMAQQAKYLSYAIRDARKEKNQLIHGQRLKTQTCESVVTKLLVDEVAEDVRRSQVTKNQIAPRRSVPQQQRSSDPLRADWDKISVEDKHRLLRHRPGLIAYFAHSSSASAWKSTFDRRAPMPTRTEHCPAPHMEKHHALTSSNPMREPRVHSKITGTTMSGQYQK</sequence>
<dbReference type="AlphaFoldDB" id="A0A136JFU1"/>
<feature type="compositionally biased region" description="Basic and acidic residues" evidence="1">
    <location>
        <begin position="1"/>
        <end position="14"/>
    </location>
</feature>
<protein>
    <submittedName>
        <fullName evidence="2">Uncharacterized protein</fullName>
    </submittedName>
</protein>
<feature type="region of interest" description="Disordered" evidence="1">
    <location>
        <begin position="308"/>
        <end position="335"/>
    </location>
</feature>
<reference evidence="3" key="1">
    <citation type="submission" date="2016-02" db="EMBL/GenBank/DDBJ databases">
        <title>Draft genome sequence of Microdochium bolleyi, a fungal endophyte of beachgrass.</title>
        <authorList>
            <consortium name="DOE Joint Genome Institute"/>
            <person name="David A.S."/>
            <person name="May G."/>
            <person name="Haridas S."/>
            <person name="Lim J."/>
            <person name="Wang M."/>
            <person name="Labutti K."/>
            <person name="Lipzen A."/>
            <person name="Barry K."/>
            <person name="Grigoriev I.V."/>
        </authorList>
    </citation>
    <scope>NUCLEOTIDE SEQUENCE [LARGE SCALE GENOMIC DNA]</scope>
    <source>
        <strain evidence="3">J235TASD1</strain>
    </source>
</reference>
<evidence type="ECO:0000313" key="3">
    <source>
        <dbReference type="Proteomes" id="UP000070501"/>
    </source>
</evidence>
<evidence type="ECO:0000256" key="1">
    <source>
        <dbReference type="SAM" id="MobiDB-lite"/>
    </source>
</evidence>
<organism evidence="2 3">
    <name type="scientific">Microdochium bolleyi</name>
    <dbReference type="NCBI Taxonomy" id="196109"/>
    <lineage>
        <taxon>Eukaryota</taxon>
        <taxon>Fungi</taxon>
        <taxon>Dikarya</taxon>
        <taxon>Ascomycota</taxon>
        <taxon>Pezizomycotina</taxon>
        <taxon>Sordariomycetes</taxon>
        <taxon>Xylariomycetidae</taxon>
        <taxon>Xylariales</taxon>
        <taxon>Microdochiaceae</taxon>
        <taxon>Microdochium</taxon>
    </lineage>
</organism>
<dbReference type="EMBL" id="KQ964246">
    <property type="protein sequence ID" value="KXJ96017.1"/>
    <property type="molecule type" value="Genomic_DNA"/>
</dbReference>
<feature type="region of interest" description="Disordered" evidence="1">
    <location>
        <begin position="393"/>
        <end position="421"/>
    </location>
</feature>
<feature type="compositionally biased region" description="Polar residues" evidence="1">
    <location>
        <begin position="410"/>
        <end position="421"/>
    </location>
</feature>
<feature type="region of interest" description="Disordered" evidence="1">
    <location>
        <begin position="1"/>
        <end position="31"/>
    </location>
</feature>
<evidence type="ECO:0000313" key="2">
    <source>
        <dbReference type="EMBL" id="KXJ96017.1"/>
    </source>
</evidence>
<keyword evidence="3" id="KW-1185">Reference proteome</keyword>
<dbReference type="InParanoid" id="A0A136JFU1"/>
<accession>A0A136JFU1</accession>
<dbReference type="Proteomes" id="UP000070501">
    <property type="component" value="Unassembled WGS sequence"/>
</dbReference>
<dbReference type="OrthoDB" id="4775619at2759"/>